<evidence type="ECO:0000313" key="11">
    <source>
        <dbReference type="EMBL" id="AKQ66241.1"/>
    </source>
</evidence>
<dbReference type="Gene3D" id="3.40.50.150">
    <property type="entry name" value="Vaccinia Virus protein VP39"/>
    <property type="match status" value="1"/>
</dbReference>
<dbReference type="SUPFAM" id="SSF47336">
    <property type="entry name" value="ACP-like"/>
    <property type="match status" value="3"/>
</dbReference>
<accession>A0A0H4WRW5</accession>
<dbReference type="SMART" id="SM00823">
    <property type="entry name" value="PKS_PP"/>
    <property type="match status" value="3"/>
</dbReference>
<feature type="domain" description="Carrier" evidence="10">
    <location>
        <begin position="558"/>
        <end position="635"/>
    </location>
</feature>
<evidence type="ECO:0000313" key="12">
    <source>
        <dbReference type="Proteomes" id="UP000009026"/>
    </source>
</evidence>
<comment type="similarity">
    <text evidence="2">Belongs to the ATP-dependent AMP-binding enzyme family.</text>
</comment>
<evidence type="ECO:0000256" key="6">
    <source>
        <dbReference type="ARBA" id="ARBA00022737"/>
    </source>
</evidence>
<keyword evidence="4" id="KW-0597">Phosphoprotein</keyword>
<dbReference type="SUPFAM" id="SSF53335">
    <property type="entry name" value="S-adenosyl-L-methionine-dependent methyltransferases"/>
    <property type="match status" value="1"/>
</dbReference>
<dbReference type="Gene3D" id="3.30.559.10">
    <property type="entry name" value="Chloramphenicol acetyltransferase-like domain"/>
    <property type="match status" value="3"/>
</dbReference>
<dbReference type="InterPro" id="IPR000873">
    <property type="entry name" value="AMP-dep_synth/lig_dom"/>
</dbReference>
<feature type="domain" description="Carrier" evidence="10">
    <location>
        <begin position="3104"/>
        <end position="3179"/>
    </location>
</feature>
<dbReference type="FunFam" id="2.30.38.10:FF:000001">
    <property type="entry name" value="Non-ribosomal peptide synthetase PvdI"/>
    <property type="match status" value="2"/>
</dbReference>
<organism evidence="11 12">
    <name type="scientific">Pseudomyxococcus hansupus</name>
    <dbReference type="NCBI Taxonomy" id="1297742"/>
    <lineage>
        <taxon>Bacteria</taxon>
        <taxon>Pseudomonadati</taxon>
        <taxon>Myxococcota</taxon>
        <taxon>Myxococcia</taxon>
        <taxon>Myxococcales</taxon>
        <taxon>Cystobacterineae</taxon>
        <taxon>Myxococcaceae</taxon>
        <taxon>Pseudomyxococcus</taxon>
    </lineage>
</organism>
<dbReference type="InterPro" id="IPR045851">
    <property type="entry name" value="AMP-bd_C_sf"/>
</dbReference>
<dbReference type="NCBIfam" id="TIGR01733">
    <property type="entry name" value="AA-adenyl-dom"/>
    <property type="match status" value="2"/>
</dbReference>
<dbReference type="Gene3D" id="3.30.300.30">
    <property type="match status" value="4"/>
</dbReference>
<dbReference type="InterPro" id="IPR010071">
    <property type="entry name" value="AA_adenyl_dom"/>
</dbReference>
<dbReference type="Pfam" id="PF00668">
    <property type="entry name" value="Condensation"/>
    <property type="match status" value="3"/>
</dbReference>
<proteinExistence type="inferred from homology"/>
<dbReference type="PROSITE" id="PS50075">
    <property type="entry name" value="CARRIER"/>
    <property type="match status" value="3"/>
</dbReference>
<dbReference type="FunFam" id="3.40.50.980:FF:000002">
    <property type="entry name" value="Enterobactin synthetase component F"/>
    <property type="match status" value="1"/>
</dbReference>
<dbReference type="GO" id="GO:0072330">
    <property type="term" value="P:monocarboxylic acid biosynthetic process"/>
    <property type="evidence" value="ECO:0007669"/>
    <property type="project" value="UniProtKB-ARBA"/>
</dbReference>
<dbReference type="Gene3D" id="3.40.50.12780">
    <property type="entry name" value="N-terminal domain of ligase-like"/>
    <property type="match status" value="1"/>
</dbReference>
<evidence type="ECO:0000259" key="10">
    <source>
        <dbReference type="PROSITE" id="PS50075"/>
    </source>
</evidence>
<dbReference type="InterPro" id="IPR020845">
    <property type="entry name" value="AMP-binding_CS"/>
</dbReference>
<evidence type="ECO:0000256" key="8">
    <source>
        <dbReference type="ARBA" id="ARBA00023098"/>
    </source>
</evidence>
<keyword evidence="3" id="KW-0596">Phosphopantetheine</keyword>
<dbReference type="GO" id="GO:0008610">
    <property type="term" value="P:lipid biosynthetic process"/>
    <property type="evidence" value="ECO:0007669"/>
    <property type="project" value="InterPro"/>
</dbReference>
<dbReference type="InterPro" id="IPR001242">
    <property type="entry name" value="Condensation_dom"/>
</dbReference>
<feature type="region of interest" description="Disordered" evidence="9">
    <location>
        <begin position="3646"/>
        <end position="3667"/>
    </location>
</feature>
<sequence length="3667" mass="397781">MHEQAARIGALLQSQGAQGQRVLLLYPPGLDYVAGFFGCLYAGAVAVPAYPPDPMRLERTLPRLRAIIEDAQATVVLTTSGILSLADFVFEQAPDFRALNWLATDDLPAEGAASWRDPGVGPDSLAFLQYTSGSTGTPKGVMLSHANLLHNLGLITGAFQTGPASSGVIWLPPYHDMGLIGGILQPLFTGFPVTLMSPMSFLQRPMRWLEAVSRYRATVSGGPNFAFELCARRATPEDVQALDLSSWDVAFCGAEPIRAATLDRFAEVFAPSGFRREAFYPCYGLAEGTLIVTGEQKGRVPRAHVLDAAALSRGQAVHAAAGTEGARTHIGCGTTLAEQRLLIVDPESRVPRAAGQVGEIWVSGGSVAQGYWRKPEDSEALFHAVPVGAEDGPKYLRTGDLGLLLEDGQLLVTGRRKDLIILRGRNLYPQDVESVVERAHRKVRPGCVAAFSIETPDGEALAVVAEVARDLAEGSDASALGAVADTLRQAIVAEFQVQPHTLALLPPGAVMKTSSGKIQRFACREALTSGTLATVWRSGTGGKSGPAVSPAPVIQPALSREAVEAALREELVAVLGSEAVGHDAGTPLTLLGLDSLGAADLQGRLEKRLGVRVSIAALLQDLSLRTLVETVSAESPGRRLPALQRRPDGAGLATASFAQQRLWFLLQLDPAWTSNQLPVGLSLRGAIDVSALERALSEVLRRHDALRTTFVSRDGELLQRVSPPAPVSLPCLDFNGLTGEARQATLEAQAVLDARRPMDLESGPLVRCSLLRFGPEEHVLLAVMHHLVVDGTSVALFVRELAALYGAFTEGTPSPLPEPAFQYGDFAAWQRAHFTPQALSTELTWWRETLAGAPQLLALPTDRPRPQRLSVHGARRVRLLPASLVARLHALGRREGATPFMGVLSALSTVLHRWSGQSDFVVGTVIAGRDAAGTRELMGDCTNFVPLRVRLPRGATVTDVLAEVKSRTLGALAHGHVPFEQVLAAVQQPGAERRELYNVGFILDDYAWPRGLSARGALTLDVSLVDNHTAELDMTFEATHRPEGLLIGCKYSADLFDAETADRLLAQLERMVRGMVEAPGALLSELPMMTAEDRHQVLEAFQGRREEYPAGETLHGLVEAQVERTPDAVAVTFESEHVTYRELEARANQVAHQLRGMGVGVESLVGVCLERSVDMVVALLGVLKAGAAYVPLDPAYPRERLTGMLEDSGATVLLTHERHQGVLAASLAQVVLLDAQRDEVSRLPVTRPSVAQAGPEALAYVIFTSGSTGRPKGAMNAHGAIANRLRWMQQEYGLGGEDVVLQKTPFSFDVSVWEFFWPLSVGARLVVARPGGHQEPAYLAKVVKEERVSTLHFVPSMLRAFLEEPGLEGLGALRRVVCSGEALDAELVKKAYARLPEAVEVHNLYGPTEAAVDVSYWPCPRDAQLARIPIGRPVANTVLYVLDGHGQPTPVGIPGELHIGGVQVGRGYRQRPELTAERFIPDAFSGTPGARLYRTGDVARWLPDGKLEYLGRADFQVKLRGFRIELGEVEAALHTHRAVRESVVMAREDSPGDTRLVAYVVLDEKAPVEAGDPSSQWKAIYDEAYARDASEDVDPTFDIIGWDDSYTGAPIPAEQMREWVDTTVSQILALRPKRVLELGCGTGLLLYRLAPHCEAYWGVDFARPALDRIERQRERMGGALDSVHLLHRSAEDFAGLEPGTFDTVVLNSVIQTFSSVDFLLNVLRGAVGVLKPGGRVFLGDVRSLELLEAFRASVRLHRTAPQVSTSQLAYRIQRDILADKELVLSPAFFTTLPQIIPGIARVEVLPKHGGYDNELSRFRYEVILHVGTPDGSSVQWPRPDWVDGSGLTLDTLRERLATRPEQLAVRQLPNARVVEHTRLVELLAAAVRPPTVAGLREVLRDDAGTRGVEPEALYSLGAEAGYEVRVSWAAAHRDGAMDVVFARPGTAATWDLTPLSASARTSLEGLASDPLRGARSARAVAQLRNALAESLPAHMVPSAFVVLPSLPLSPSGKVDRGALPAPEAERLGAEDGFVTPRNPTEETVARVFGEILGQARVGAKDDFFALGGHSLLATQVVSRIRAAFDVELSLRDFFDAPTVSSLAERLGAASAPSHLPPLAPAKVEGPMPLSFAQQRLWFLDQLQPGQALYVIPAALRLSGTLDLDALHSAMTELVRRHASLRTTFQAEGGEARQVIHPPTAVSLEVVDLSGLQGEAQREAEAVKRATEDAQRPFDLARGPLLRVTLLKLETSEHVLLVCMHHIISDGWSMGVLVREVASLYESFCGGKPAPLPELPVQYADYAVWQREWMQGETLKRQLDWWRQQLAGAPHALELPTDKPRPAVLSHHGASVPVHLPLALSEAVEVLAQREGATPFMVLLAAFQTVLARHSGQEDVLVGSPIAGRRHAQTEGLIGFFVNTLVLRARLSPGLSFRQLLAQVRDTTLGAYEHQDLPFERLVEELQPARDLSRTPLFQTLFTVQNAPLPALDLPGLTARPAEVQDTGVALFELSLDLARATEGFTGTLNFNTDLFVAGTAQRLFAHFQQLLTGIVAQPDARIAELPMMAASERQRLLEAWQGPIEALPDDARIHALFEAQAARTPDAVAVVDGARTVTYRELDAHANGLAWRLREAGVGVESRVAVCVDRSVELLAALLGVLKAGGAYVPLDAEYPAERLGFMLEDSGAQVVMARAALRARLGDAPGRVWLDVDARSVEEKRAAPAVSVPAGAAAYALYTSGSTGRPKGVVVAHQSLVNFTRSAWTAFPVEPGDRVLQFASISWDTSAEEIYPCLTRGGTLVLRTPDMLDVPGVFLAKCEAAGVTQLNLPTAFWHDVTASLDAGTACLPSNLKWVVIGGERAAAERVAQWRRSVGTRVPLLNTYGLTEVTAVATAVDLSTEPHVATREVTIGRALTNVRLYVLDREQAPVPVGVPGELFIGGSGVARGYHGRPELTAERFVPSPFGVGERLYRTGDLARWREDGCLEYLGRGDAQVKVRGIRIEPGEIEAALRAHASVHDAVVMAREDVSGDTRLVAYVVPRPERSSALPMDVAALREHLRRDLPEYMVPAAFVSLEALPLTPSGKVDRRALPAPEASDLSGGKDAEPPVTPTEARLVEIWKELLRTPGVGRRDNFFELGGHSLLATRVVARIREAFDVELSLRAFFESPTVAALAERLRGDTVGPQLPPLTRAPREGLVPPSFAQQRLWFLDQLQPGGSEYNMSAALRLSGTLDLDALHGVMTELVRRHESLRTTFRDENGEARQVIHPPTAVSLEVVDLSGLQGEAQREAEAVKRATEDAQRPFDLARGPLLRVTLLKLETSEHVLLVCMHHIISDGWSMGVLVREVASLYESFCGGKPAPLPELPVQYADYAVWQREWMQGETLKRQLDWWRQRLAGAPHALELPTDKPRPAVLSHHGASVPVHLPLALSEAVEALAQREGATPFMVLLAAFQCVLARHSGQEDVLVGSPIAGRRHAQTEGLIGFFVNTLVLRARLSPGLSFRQLLAQVRDTTLGAYEHQDLPFERLVEELQPARDLGRGPLFQVLFALQNAPDSELSLPELTIRTLEPTHAVTKFELELSLTRAPDGFRGDLIFSTELFEPARVERLIAHMALVLDAAVASPDRATSTLPLHTELERQRLLVEWSGAGGQRPRRTSGWGRTRHDSAP</sequence>
<dbReference type="GO" id="GO:0009403">
    <property type="term" value="P:toxin biosynthetic process"/>
    <property type="evidence" value="ECO:0007669"/>
    <property type="project" value="UniProtKB-ARBA"/>
</dbReference>
<dbReference type="GO" id="GO:0006631">
    <property type="term" value="P:fatty acid metabolic process"/>
    <property type="evidence" value="ECO:0007669"/>
    <property type="project" value="UniProtKB-KW"/>
</dbReference>
<dbReference type="InterPro" id="IPR013217">
    <property type="entry name" value="Methyltransf_12"/>
</dbReference>
<dbReference type="GO" id="GO:0005829">
    <property type="term" value="C:cytosol"/>
    <property type="evidence" value="ECO:0007669"/>
    <property type="project" value="TreeGrafter"/>
</dbReference>
<dbReference type="Pfam" id="PF13193">
    <property type="entry name" value="AMP-binding_C"/>
    <property type="match status" value="1"/>
</dbReference>
<feature type="region of interest" description="Disordered" evidence="9">
    <location>
        <begin position="3081"/>
        <end position="3106"/>
    </location>
</feature>
<dbReference type="Pfam" id="PF00501">
    <property type="entry name" value="AMP-binding"/>
    <property type="match status" value="3"/>
</dbReference>
<dbReference type="KEGG" id="mym:A176_003153"/>
<dbReference type="InterPro" id="IPR036736">
    <property type="entry name" value="ACP-like_sf"/>
</dbReference>
<protein>
    <submittedName>
        <fullName evidence="11">Non-ribosomal peptide synthetase</fullName>
    </submittedName>
</protein>
<keyword evidence="7" id="KW-0276">Fatty acid metabolism</keyword>
<dbReference type="InterPro" id="IPR029063">
    <property type="entry name" value="SAM-dependent_MTases_sf"/>
</dbReference>
<evidence type="ECO:0000256" key="5">
    <source>
        <dbReference type="ARBA" id="ARBA00022598"/>
    </source>
</evidence>
<evidence type="ECO:0000256" key="3">
    <source>
        <dbReference type="ARBA" id="ARBA00022450"/>
    </source>
</evidence>
<dbReference type="CDD" id="cd05931">
    <property type="entry name" value="FAAL"/>
    <property type="match status" value="1"/>
</dbReference>
<dbReference type="CDD" id="cd17646">
    <property type="entry name" value="A_NRPS_AB3403-like"/>
    <property type="match status" value="1"/>
</dbReference>
<dbReference type="PROSITE" id="PS00012">
    <property type="entry name" value="PHOSPHOPANTETHEINE"/>
    <property type="match status" value="2"/>
</dbReference>
<dbReference type="PROSITE" id="PS00455">
    <property type="entry name" value="AMP_BINDING"/>
    <property type="match status" value="2"/>
</dbReference>
<dbReference type="FunFam" id="3.30.300.30:FF:000010">
    <property type="entry name" value="Enterobactin synthetase component F"/>
    <property type="match status" value="1"/>
</dbReference>
<dbReference type="GO" id="GO:0043041">
    <property type="term" value="P:amino acid activation for nonribosomal peptide biosynthetic process"/>
    <property type="evidence" value="ECO:0007669"/>
    <property type="project" value="TreeGrafter"/>
</dbReference>
<dbReference type="InterPro" id="IPR023213">
    <property type="entry name" value="CAT-like_dom_sf"/>
</dbReference>
<dbReference type="Pfam" id="PF08242">
    <property type="entry name" value="Methyltransf_12"/>
    <property type="match status" value="1"/>
</dbReference>
<dbReference type="FunFam" id="3.30.559.10:FF:000012">
    <property type="entry name" value="Non-ribosomal peptide synthetase"/>
    <property type="match status" value="2"/>
</dbReference>
<dbReference type="InterPro" id="IPR020806">
    <property type="entry name" value="PKS_PP-bd"/>
</dbReference>
<dbReference type="Pfam" id="PF00550">
    <property type="entry name" value="PP-binding"/>
    <property type="match status" value="3"/>
</dbReference>
<keyword evidence="5" id="KW-0436">Ligase</keyword>
<name>A0A0H4WRW5_9BACT</name>
<dbReference type="InterPro" id="IPR009081">
    <property type="entry name" value="PP-bd_ACP"/>
</dbReference>
<keyword evidence="8" id="KW-0443">Lipid metabolism</keyword>
<dbReference type="FunFam" id="3.40.50.980:FF:000001">
    <property type="entry name" value="Non-ribosomal peptide synthetase"/>
    <property type="match status" value="1"/>
</dbReference>
<feature type="domain" description="Carrier" evidence="10">
    <location>
        <begin position="2035"/>
        <end position="2110"/>
    </location>
</feature>
<dbReference type="NCBIfam" id="NF003417">
    <property type="entry name" value="PRK04813.1"/>
    <property type="match status" value="5"/>
</dbReference>
<dbReference type="GO" id="GO:0071766">
    <property type="term" value="P:Actinobacterium-type cell wall biogenesis"/>
    <property type="evidence" value="ECO:0007669"/>
    <property type="project" value="UniProtKB-ARBA"/>
</dbReference>
<dbReference type="EMBL" id="CP012109">
    <property type="protein sequence ID" value="AKQ66241.1"/>
    <property type="molecule type" value="Genomic_DNA"/>
</dbReference>
<dbReference type="SUPFAM" id="SSF52777">
    <property type="entry name" value="CoA-dependent acyltransferases"/>
    <property type="match status" value="6"/>
</dbReference>
<dbReference type="GO" id="GO:0031177">
    <property type="term" value="F:phosphopantetheine binding"/>
    <property type="evidence" value="ECO:0007669"/>
    <property type="project" value="InterPro"/>
</dbReference>
<dbReference type="FunFam" id="1.10.1200.10:FF:000016">
    <property type="entry name" value="Non-ribosomal peptide synthase"/>
    <property type="match status" value="2"/>
</dbReference>
<dbReference type="PATRIC" id="fig|1297742.4.peg.3183"/>
<dbReference type="GO" id="GO:0016874">
    <property type="term" value="F:ligase activity"/>
    <property type="evidence" value="ECO:0007669"/>
    <property type="project" value="UniProtKB-KW"/>
</dbReference>
<evidence type="ECO:0000256" key="7">
    <source>
        <dbReference type="ARBA" id="ARBA00022832"/>
    </source>
</evidence>
<evidence type="ECO:0000256" key="2">
    <source>
        <dbReference type="ARBA" id="ARBA00006432"/>
    </source>
</evidence>
<evidence type="ECO:0000256" key="1">
    <source>
        <dbReference type="ARBA" id="ARBA00001957"/>
    </source>
</evidence>
<dbReference type="InterPro" id="IPR040097">
    <property type="entry name" value="FAAL/FAAC"/>
</dbReference>
<reference evidence="11 12" key="1">
    <citation type="journal article" date="2016" name="PLoS ONE">
        <title>Complete Genome Sequence and Comparative Genomics of a Novel Myxobacterium Myxococcus hansupus.</title>
        <authorList>
            <person name="Sharma G."/>
            <person name="Narwani T."/>
            <person name="Subramanian S."/>
        </authorList>
    </citation>
    <scope>NUCLEOTIDE SEQUENCE [LARGE SCALE GENOMIC DNA]</scope>
    <source>
        <strain evidence="12">mixupus</strain>
    </source>
</reference>
<gene>
    <name evidence="11" type="ORF">A176_003153</name>
</gene>
<dbReference type="CDD" id="cd05930">
    <property type="entry name" value="A_NRPS"/>
    <property type="match status" value="1"/>
</dbReference>
<dbReference type="InterPro" id="IPR042099">
    <property type="entry name" value="ANL_N_sf"/>
</dbReference>
<dbReference type="SUPFAM" id="SSF56801">
    <property type="entry name" value="Acetyl-CoA synthetase-like"/>
    <property type="match status" value="3"/>
</dbReference>
<dbReference type="CDD" id="cd02440">
    <property type="entry name" value="AdoMet_MTases"/>
    <property type="match status" value="1"/>
</dbReference>
<keyword evidence="12" id="KW-1185">Reference proteome</keyword>
<dbReference type="Gene3D" id="3.40.50.980">
    <property type="match status" value="4"/>
</dbReference>
<dbReference type="PANTHER" id="PTHR45527:SF1">
    <property type="entry name" value="FATTY ACID SYNTHASE"/>
    <property type="match status" value="1"/>
</dbReference>
<dbReference type="CDD" id="cd19531">
    <property type="entry name" value="LCL_NRPS-like"/>
    <property type="match status" value="3"/>
</dbReference>
<dbReference type="FunFam" id="3.30.559.30:FF:000001">
    <property type="entry name" value="Non-ribosomal peptide synthetase"/>
    <property type="match status" value="2"/>
</dbReference>
<dbReference type="Gene3D" id="1.10.1200.10">
    <property type="entry name" value="ACP-like"/>
    <property type="match status" value="3"/>
</dbReference>
<evidence type="ECO:0000256" key="4">
    <source>
        <dbReference type="ARBA" id="ARBA00022553"/>
    </source>
</evidence>
<dbReference type="InterPro" id="IPR025110">
    <property type="entry name" value="AMP-bd_C"/>
</dbReference>
<dbReference type="Proteomes" id="UP000009026">
    <property type="component" value="Chromosome"/>
</dbReference>
<dbReference type="Gene3D" id="2.30.38.10">
    <property type="entry name" value="Luciferase, Domain 3"/>
    <property type="match status" value="2"/>
</dbReference>
<keyword evidence="6" id="KW-0677">Repeat</keyword>
<dbReference type="PANTHER" id="PTHR45527">
    <property type="entry name" value="NONRIBOSOMAL PEPTIDE SYNTHETASE"/>
    <property type="match status" value="1"/>
</dbReference>
<comment type="cofactor">
    <cofactor evidence="1">
        <name>pantetheine 4'-phosphate</name>
        <dbReference type="ChEBI" id="CHEBI:47942"/>
    </cofactor>
</comment>
<evidence type="ECO:0000256" key="9">
    <source>
        <dbReference type="SAM" id="MobiDB-lite"/>
    </source>
</evidence>
<dbReference type="FunFam" id="3.40.50.12780:FF:000012">
    <property type="entry name" value="Non-ribosomal peptide synthetase"/>
    <property type="match status" value="2"/>
</dbReference>
<dbReference type="Gene3D" id="3.30.559.30">
    <property type="entry name" value="Nonribosomal peptide synthetase, condensation domain"/>
    <property type="match status" value="3"/>
</dbReference>
<dbReference type="InterPro" id="IPR006162">
    <property type="entry name" value="Ppantetheine_attach_site"/>
</dbReference>
<dbReference type="FunFam" id="3.40.50.12780:FF:000013">
    <property type="entry name" value="Long-chain-fatty-acid--AMP ligase FadD32"/>
    <property type="match status" value="1"/>
</dbReference>
<dbReference type="STRING" id="1297742.A176_003153"/>